<dbReference type="AlphaFoldDB" id="A0A396JRT2"/>
<organism evidence="1 2">
    <name type="scientific">Medicago truncatula</name>
    <name type="common">Barrel medic</name>
    <name type="synonym">Medicago tribuloides</name>
    <dbReference type="NCBI Taxonomy" id="3880"/>
    <lineage>
        <taxon>Eukaryota</taxon>
        <taxon>Viridiplantae</taxon>
        <taxon>Streptophyta</taxon>
        <taxon>Embryophyta</taxon>
        <taxon>Tracheophyta</taxon>
        <taxon>Spermatophyta</taxon>
        <taxon>Magnoliopsida</taxon>
        <taxon>eudicotyledons</taxon>
        <taxon>Gunneridae</taxon>
        <taxon>Pentapetalae</taxon>
        <taxon>rosids</taxon>
        <taxon>fabids</taxon>
        <taxon>Fabales</taxon>
        <taxon>Fabaceae</taxon>
        <taxon>Papilionoideae</taxon>
        <taxon>50 kb inversion clade</taxon>
        <taxon>NPAAA clade</taxon>
        <taxon>Hologalegina</taxon>
        <taxon>IRL clade</taxon>
        <taxon>Trifolieae</taxon>
        <taxon>Medicago</taxon>
    </lineage>
</organism>
<name>A0A396JRT2_MEDTR</name>
<dbReference type="Proteomes" id="UP000265566">
    <property type="component" value="Chromosome 1"/>
</dbReference>
<proteinExistence type="predicted"/>
<comment type="caution">
    <text evidence="1">The sequence shown here is derived from an EMBL/GenBank/DDBJ whole genome shotgun (WGS) entry which is preliminary data.</text>
</comment>
<reference evidence="2" key="1">
    <citation type="journal article" date="2018" name="Nat. Plants">
        <title>Whole-genome landscape of Medicago truncatula symbiotic genes.</title>
        <authorList>
            <person name="Pecrix Y."/>
            <person name="Staton S.E."/>
            <person name="Sallet E."/>
            <person name="Lelandais-Briere C."/>
            <person name="Moreau S."/>
            <person name="Carrere S."/>
            <person name="Blein T."/>
            <person name="Jardinaud M.F."/>
            <person name="Latrasse D."/>
            <person name="Zouine M."/>
            <person name="Zahm M."/>
            <person name="Kreplak J."/>
            <person name="Mayjonade B."/>
            <person name="Satge C."/>
            <person name="Perez M."/>
            <person name="Cauet S."/>
            <person name="Marande W."/>
            <person name="Chantry-Darmon C."/>
            <person name="Lopez-Roques C."/>
            <person name="Bouchez O."/>
            <person name="Berard A."/>
            <person name="Debelle F."/>
            <person name="Munos S."/>
            <person name="Bendahmane A."/>
            <person name="Berges H."/>
            <person name="Niebel A."/>
            <person name="Buitink J."/>
            <person name="Frugier F."/>
            <person name="Benhamed M."/>
            <person name="Crespi M."/>
            <person name="Gouzy J."/>
            <person name="Gamas P."/>
        </authorList>
    </citation>
    <scope>NUCLEOTIDE SEQUENCE [LARGE SCALE GENOMIC DNA]</scope>
    <source>
        <strain evidence="2">cv. Jemalong A17</strain>
    </source>
</reference>
<dbReference type="Gramene" id="rna2691">
    <property type="protein sequence ID" value="RHN79013.1"/>
    <property type="gene ID" value="gene2691"/>
</dbReference>
<gene>
    <name evidence="1" type="ORF">MtrunA17_Chr1g0172181</name>
</gene>
<evidence type="ECO:0008006" key="3">
    <source>
        <dbReference type="Google" id="ProtNLM"/>
    </source>
</evidence>
<evidence type="ECO:0000313" key="1">
    <source>
        <dbReference type="EMBL" id="RHN79013.1"/>
    </source>
</evidence>
<sequence length="53" mass="6220">MVFDEANRGTILCIMTRFLDKVVVPWVVHNEPWRDFGWRGAILTDLSHYLSTL</sequence>
<dbReference type="EMBL" id="PSQE01000001">
    <property type="protein sequence ID" value="RHN79013.1"/>
    <property type="molecule type" value="Genomic_DNA"/>
</dbReference>
<evidence type="ECO:0000313" key="2">
    <source>
        <dbReference type="Proteomes" id="UP000265566"/>
    </source>
</evidence>
<accession>A0A396JRT2</accession>
<protein>
    <recommendedName>
        <fullName evidence="3">Transmembrane protein</fullName>
    </recommendedName>
</protein>